<protein>
    <submittedName>
        <fullName evidence="2">Uncharacterized protein</fullName>
    </submittedName>
</protein>
<dbReference type="AlphaFoldDB" id="A0ABD3MW35"/>
<sequence length="448" mass="48998">MKLPFLFLVTPFVAAAADVGTADERGVSPDDSLDVDLIGANDERPIVLADLDTRNRGSSNRLVGQTSLPICSMPKDFECYNRGVPKCCDTPEDLCPVFEPMCDIGSGNYCQNGGYDYVCYPTGGLPACCSQGGFGLTSCPRIKPDCETNRSVPGPSYCYFQDYGCYQGGIPKCCDANNNLVCPPSRPMCDLPGLNYCTGPITTDCYFQGQGRPACCLQNSGYNCPFVKPDCDPVPRSLPPPYTTLPPYNGQSYCYFQDYGCYQGGIPKCCDANNNLVCPPSRPMCDLPGLNYCTGPITTDCYFQGQGRPACCLQNSGYNCPFVKPDCDPVPRPLPPPYTTLPPYKYPPILPSYCNSVDNDCYRNNGKPSCCGGDPNFPCPPLQPMCDKFNPNNYCRTLDNECYFNGFPSCCLDRDGIDCPMEKPPPELPCELSYVSSDETVEVHYLRG</sequence>
<feature type="signal peptide" evidence="1">
    <location>
        <begin position="1"/>
        <end position="16"/>
    </location>
</feature>
<comment type="caution">
    <text evidence="2">The sequence shown here is derived from an EMBL/GenBank/DDBJ whole genome shotgun (WGS) entry which is preliminary data.</text>
</comment>
<dbReference type="Proteomes" id="UP001530293">
    <property type="component" value="Unassembled WGS sequence"/>
</dbReference>
<keyword evidence="3" id="KW-1185">Reference proteome</keyword>
<evidence type="ECO:0000313" key="3">
    <source>
        <dbReference type="Proteomes" id="UP001530293"/>
    </source>
</evidence>
<dbReference type="EMBL" id="JALLBG020000069">
    <property type="protein sequence ID" value="KAL3768130.1"/>
    <property type="molecule type" value="Genomic_DNA"/>
</dbReference>
<feature type="chain" id="PRO_5044750816" evidence="1">
    <location>
        <begin position="17"/>
        <end position="448"/>
    </location>
</feature>
<evidence type="ECO:0000313" key="2">
    <source>
        <dbReference type="EMBL" id="KAL3768130.1"/>
    </source>
</evidence>
<keyword evidence="1" id="KW-0732">Signal</keyword>
<reference evidence="2 3" key="1">
    <citation type="submission" date="2024-10" db="EMBL/GenBank/DDBJ databases">
        <title>Updated reference genomes for cyclostephanoid diatoms.</title>
        <authorList>
            <person name="Roberts W.R."/>
            <person name="Alverson A.J."/>
        </authorList>
    </citation>
    <scope>NUCLEOTIDE SEQUENCE [LARGE SCALE GENOMIC DNA]</scope>
    <source>
        <strain evidence="2 3">AJA232-27</strain>
    </source>
</reference>
<evidence type="ECO:0000256" key="1">
    <source>
        <dbReference type="SAM" id="SignalP"/>
    </source>
</evidence>
<gene>
    <name evidence="2" type="ORF">ACHAWU_002688</name>
</gene>
<organism evidence="2 3">
    <name type="scientific">Discostella pseudostelligera</name>
    <dbReference type="NCBI Taxonomy" id="259834"/>
    <lineage>
        <taxon>Eukaryota</taxon>
        <taxon>Sar</taxon>
        <taxon>Stramenopiles</taxon>
        <taxon>Ochrophyta</taxon>
        <taxon>Bacillariophyta</taxon>
        <taxon>Coscinodiscophyceae</taxon>
        <taxon>Thalassiosirophycidae</taxon>
        <taxon>Stephanodiscales</taxon>
        <taxon>Stephanodiscaceae</taxon>
        <taxon>Discostella</taxon>
    </lineage>
</organism>
<accession>A0ABD3MW35</accession>
<proteinExistence type="predicted"/>
<name>A0ABD3MW35_9STRA</name>